<dbReference type="AlphaFoldDB" id="A0A843UD96"/>
<feature type="region of interest" description="Disordered" evidence="1">
    <location>
        <begin position="1"/>
        <end position="57"/>
    </location>
</feature>
<organism evidence="2 3">
    <name type="scientific">Colocasia esculenta</name>
    <name type="common">Wild taro</name>
    <name type="synonym">Arum esculentum</name>
    <dbReference type="NCBI Taxonomy" id="4460"/>
    <lineage>
        <taxon>Eukaryota</taxon>
        <taxon>Viridiplantae</taxon>
        <taxon>Streptophyta</taxon>
        <taxon>Embryophyta</taxon>
        <taxon>Tracheophyta</taxon>
        <taxon>Spermatophyta</taxon>
        <taxon>Magnoliopsida</taxon>
        <taxon>Liliopsida</taxon>
        <taxon>Araceae</taxon>
        <taxon>Aroideae</taxon>
        <taxon>Colocasieae</taxon>
        <taxon>Colocasia</taxon>
    </lineage>
</organism>
<protein>
    <submittedName>
        <fullName evidence="2">Uncharacterized protein</fullName>
    </submittedName>
</protein>
<evidence type="ECO:0000313" key="2">
    <source>
        <dbReference type="EMBL" id="MQL81391.1"/>
    </source>
</evidence>
<comment type="caution">
    <text evidence="2">The sequence shown here is derived from an EMBL/GenBank/DDBJ whole genome shotgun (WGS) entry which is preliminary data.</text>
</comment>
<accession>A0A843UD96</accession>
<evidence type="ECO:0000256" key="1">
    <source>
        <dbReference type="SAM" id="MobiDB-lite"/>
    </source>
</evidence>
<gene>
    <name evidence="2" type="ORF">Taro_013853</name>
</gene>
<evidence type="ECO:0000313" key="3">
    <source>
        <dbReference type="Proteomes" id="UP000652761"/>
    </source>
</evidence>
<feature type="compositionally biased region" description="Polar residues" evidence="1">
    <location>
        <begin position="1"/>
        <end position="15"/>
    </location>
</feature>
<sequence length="76" mass="8024">MNENSGPYSRPTTSTPLPPATGPTTFASPLQMASGSTPPPSELVHADDETSYHEGEGSYSELMRAVWINEGGIIDS</sequence>
<dbReference type="Proteomes" id="UP000652761">
    <property type="component" value="Unassembled WGS sequence"/>
</dbReference>
<feature type="compositionally biased region" description="Basic and acidic residues" evidence="1">
    <location>
        <begin position="44"/>
        <end position="56"/>
    </location>
</feature>
<reference evidence="2" key="1">
    <citation type="submission" date="2017-07" db="EMBL/GenBank/DDBJ databases">
        <title>Taro Niue Genome Assembly and Annotation.</title>
        <authorList>
            <person name="Atibalentja N."/>
            <person name="Keating K."/>
            <person name="Fields C.J."/>
        </authorList>
    </citation>
    <scope>NUCLEOTIDE SEQUENCE</scope>
    <source>
        <strain evidence="2">Niue_2</strain>
        <tissue evidence="2">Leaf</tissue>
    </source>
</reference>
<dbReference type="EMBL" id="NMUH01000564">
    <property type="protein sequence ID" value="MQL81391.1"/>
    <property type="molecule type" value="Genomic_DNA"/>
</dbReference>
<keyword evidence="3" id="KW-1185">Reference proteome</keyword>
<proteinExistence type="predicted"/>
<feature type="compositionally biased region" description="Polar residues" evidence="1">
    <location>
        <begin position="22"/>
        <end position="36"/>
    </location>
</feature>
<name>A0A843UD96_COLES</name>